<dbReference type="RefSeq" id="WP_250579821.1">
    <property type="nucleotide sequence ID" value="NZ_JAMLJN010000001.1"/>
</dbReference>
<proteinExistence type="predicted"/>
<keyword evidence="2" id="KW-1185">Reference proteome</keyword>
<dbReference type="InterPro" id="IPR012657">
    <property type="entry name" value="23S_rRNA-intervening_sequence"/>
</dbReference>
<dbReference type="EMBL" id="JAMLJN010000001">
    <property type="protein sequence ID" value="MCL9769205.1"/>
    <property type="molecule type" value="Genomic_DNA"/>
</dbReference>
<dbReference type="Pfam" id="PF05635">
    <property type="entry name" value="23S_rRNA_IVP"/>
    <property type="match status" value="1"/>
</dbReference>
<dbReference type="PIRSF" id="PIRSF035652">
    <property type="entry name" value="CHP02436"/>
    <property type="match status" value="1"/>
</dbReference>
<evidence type="ECO:0000313" key="1">
    <source>
        <dbReference type="EMBL" id="MCL9769205.1"/>
    </source>
</evidence>
<protein>
    <submittedName>
        <fullName evidence="1">Four helix bundle protein</fullName>
    </submittedName>
</protein>
<name>A0ABT0TE14_9FLAO</name>
<evidence type="ECO:0000313" key="2">
    <source>
        <dbReference type="Proteomes" id="UP001203342"/>
    </source>
</evidence>
<gene>
    <name evidence="1" type="ORF">NAT47_02145</name>
</gene>
<dbReference type="PANTHER" id="PTHR38471:SF2">
    <property type="entry name" value="FOUR HELIX BUNDLE PROTEIN"/>
    <property type="match status" value="1"/>
</dbReference>
<dbReference type="InterPro" id="IPR036583">
    <property type="entry name" value="23S_rRNA_IVS_sf"/>
</dbReference>
<sequence length="138" mass="15833">MLSKDFTLINYSKIEKKMRIDMKARTKKFTIDCSNLCSKLPHSREFNAYVNQLIRSSSSVGANYRASQRAKSTADFINKLKIVEEEADESNFFLEIILEINKNQELHSEIEALLKEGNEILAIIVTSIKTSRNNQNSK</sequence>
<dbReference type="PANTHER" id="PTHR38471">
    <property type="entry name" value="FOUR HELIX BUNDLE PROTEIN"/>
    <property type="match status" value="1"/>
</dbReference>
<dbReference type="SUPFAM" id="SSF158446">
    <property type="entry name" value="IVS-encoded protein-like"/>
    <property type="match status" value="1"/>
</dbReference>
<organism evidence="1 2">
    <name type="scientific">Flavobacterium fragile</name>
    <dbReference type="NCBI Taxonomy" id="2949085"/>
    <lineage>
        <taxon>Bacteria</taxon>
        <taxon>Pseudomonadati</taxon>
        <taxon>Bacteroidota</taxon>
        <taxon>Flavobacteriia</taxon>
        <taxon>Flavobacteriales</taxon>
        <taxon>Flavobacteriaceae</taxon>
        <taxon>Flavobacterium</taxon>
    </lineage>
</organism>
<dbReference type="Gene3D" id="1.20.1440.60">
    <property type="entry name" value="23S rRNA-intervening sequence"/>
    <property type="match status" value="1"/>
</dbReference>
<dbReference type="Proteomes" id="UP001203342">
    <property type="component" value="Unassembled WGS sequence"/>
</dbReference>
<reference evidence="1 2" key="1">
    <citation type="submission" date="2022-05" db="EMBL/GenBank/DDBJ databases">
        <title>Flavobacterium sp., isolated from activated sludge.</title>
        <authorList>
            <person name="Ran Q."/>
        </authorList>
    </citation>
    <scope>NUCLEOTIDE SEQUENCE [LARGE SCALE GENOMIC DNA]</scope>
    <source>
        <strain evidence="1 2">HXWNR69</strain>
    </source>
</reference>
<dbReference type="NCBIfam" id="TIGR02436">
    <property type="entry name" value="four helix bundle protein"/>
    <property type="match status" value="1"/>
</dbReference>
<comment type="caution">
    <text evidence="1">The sequence shown here is derived from an EMBL/GenBank/DDBJ whole genome shotgun (WGS) entry which is preliminary data.</text>
</comment>
<accession>A0ABT0TE14</accession>